<dbReference type="AlphaFoldDB" id="A0A0F8VYR8"/>
<comment type="caution">
    <text evidence="2">The sequence shown here is derived from an EMBL/GenBank/DDBJ whole genome shotgun (WGS) entry which is preliminary data.</text>
</comment>
<proteinExistence type="predicted"/>
<evidence type="ECO:0000256" key="1">
    <source>
        <dbReference type="SAM" id="MobiDB-lite"/>
    </source>
</evidence>
<dbReference type="EMBL" id="LAZR01068508">
    <property type="protein sequence ID" value="KKK49502.1"/>
    <property type="molecule type" value="Genomic_DNA"/>
</dbReference>
<organism evidence="2">
    <name type="scientific">marine sediment metagenome</name>
    <dbReference type="NCBI Taxonomy" id="412755"/>
    <lineage>
        <taxon>unclassified sequences</taxon>
        <taxon>metagenomes</taxon>
        <taxon>ecological metagenomes</taxon>
    </lineage>
</organism>
<gene>
    <name evidence="2" type="ORF">LCGC14_3134390</name>
</gene>
<accession>A0A0F8VYR8</accession>
<sequence length="38" mass="4243">MNLKTVTIADLEPHPQNPNTHPVKQIDALGDSLDEFDQ</sequence>
<feature type="non-terminal residue" evidence="2">
    <location>
        <position position="38"/>
    </location>
</feature>
<protein>
    <submittedName>
        <fullName evidence="2">Uncharacterized protein</fullName>
    </submittedName>
</protein>
<feature type="region of interest" description="Disordered" evidence="1">
    <location>
        <begin position="1"/>
        <end position="38"/>
    </location>
</feature>
<name>A0A0F8VYR8_9ZZZZ</name>
<evidence type="ECO:0000313" key="2">
    <source>
        <dbReference type="EMBL" id="KKK49502.1"/>
    </source>
</evidence>
<reference evidence="2" key="1">
    <citation type="journal article" date="2015" name="Nature">
        <title>Complex archaea that bridge the gap between prokaryotes and eukaryotes.</title>
        <authorList>
            <person name="Spang A."/>
            <person name="Saw J.H."/>
            <person name="Jorgensen S.L."/>
            <person name="Zaremba-Niedzwiedzka K."/>
            <person name="Martijn J."/>
            <person name="Lind A.E."/>
            <person name="van Eijk R."/>
            <person name="Schleper C."/>
            <person name="Guy L."/>
            <person name="Ettema T.J."/>
        </authorList>
    </citation>
    <scope>NUCLEOTIDE SEQUENCE</scope>
</reference>